<dbReference type="AlphaFoldDB" id="A0A4P6WT79"/>
<name>A0A4P6WT79_HYDPS</name>
<reference evidence="2 3" key="1">
    <citation type="submission" date="2019-03" db="EMBL/GenBank/DDBJ databases">
        <authorList>
            <person name="Sebastian G."/>
            <person name="Baumann P."/>
            <person name="Ruckert C."/>
            <person name="Kalinowski J."/>
            <person name="Nebel B."/>
            <person name="Takors R."/>
            <person name="Blombach B."/>
        </authorList>
    </citation>
    <scope>NUCLEOTIDE SEQUENCE [LARGE SCALE GENOMIC DNA]</scope>
    <source>
        <strain evidence="2 3">DSM 1084</strain>
    </source>
</reference>
<sequence length="194" mass="20948" precursor="true">MKRHTTRAALAVFLFAVLGSAQAAAPNGYTLPTRDGRCAMWITAEADPPPGESTTWSGDCRNGLAQGVGTQEFVRADRSRLRYTGPVRDGRWHGRGRLQHFAADGRLLHVVEGMFEHGVEQGVFNELFLEHPQNGSLDAIRQTGRAVGADGVQVQQFYVDGAAVLMCAPDADCLREAAAEGYEIREAGPGDAPR</sequence>
<organism evidence="2 3">
    <name type="scientific">Hydrogenophaga pseudoflava</name>
    <name type="common">Pseudomonas carboxydoflava</name>
    <dbReference type="NCBI Taxonomy" id="47421"/>
    <lineage>
        <taxon>Bacteria</taxon>
        <taxon>Pseudomonadati</taxon>
        <taxon>Pseudomonadota</taxon>
        <taxon>Betaproteobacteria</taxon>
        <taxon>Burkholderiales</taxon>
        <taxon>Comamonadaceae</taxon>
        <taxon>Hydrogenophaga</taxon>
    </lineage>
</organism>
<feature type="signal peptide" evidence="1">
    <location>
        <begin position="1"/>
        <end position="23"/>
    </location>
</feature>
<dbReference type="SUPFAM" id="SSF82185">
    <property type="entry name" value="Histone H3 K4-specific methyltransferase SET7/9 N-terminal domain"/>
    <property type="match status" value="1"/>
</dbReference>
<dbReference type="KEGG" id="hpse:HPF_02480"/>
<keyword evidence="3" id="KW-1185">Reference proteome</keyword>
<evidence type="ECO:0000313" key="3">
    <source>
        <dbReference type="Proteomes" id="UP000293912"/>
    </source>
</evidence>
<keyword evidence="1" id="KW-0732">Signal</keyword>
<feature type="chain" id="PRO_5020439828" description="MORN repeat variant" evidence="1">
    <location>
        <begin position="24"/>
        <end position="194"/>
    </location>
</feature>
<gene>
    <name evidence="2" type="ORF">HPF_02480</name>
</gene>
<proteinExistence type="predicted"/>
<protein>
    <recommendedName>
        <fullName evidence="4">MORN repeat variant</fullName>
    </recommendedName>
</protein>
<dbReference type="Proteomes" id="UP000293912">
    <property type="component" value="Chromosome"/>
</dbReference>
<evidence type="ECO:0000313" key="2">
    <source>
        <dbReference type="EMBL" id="QBM26530.1"/>
    </source>
</evidence>
<evidence type="ECO:0000256" key="1">
    <source>
        <dbReference type="SAM" id="SignalP"/>
    </source>
</evidence>
<dbReference type="EMBL" id="CP037867">
    <property type="protein sequence ID" value="QBM26530.1"/>
    <property type="molecule type" value="Genomic_DNA"/>
</dbReference>
<evidence type="ECO:0008006" key="4">
    <source>
        <dbReference type="Google" id="ProtNLM"/>
    </source>
</evidence>
<accession>A0A4P6WT79</accession>
<dbReference type="RefSeq" id="WP_133155662.1">
    <property type="nucleotide sequence ID" value="NZ_CP037867.1"/>
</dbReference>